<dbReference type="GO" id="GO:0009099">
    <property type="term" value="P:L-valine biosynthetic process"/>
    <property type="evidence" value="ECO:0007669"/>
    <property type="project" value="UniProtKB-UniPathway"/>
</dbReference>
<dbReference type="InterPro" id="IPR036038">
    <property type="entry name" value="Aminotransferase-like"/>
</dbReference>
<gene>
    <name evidence="16" type="ORF">ALOHA_HF4000APKG2M17ctg1g1</name>
</gene>
<sequence length="308" mass="33930">MTKADIWVNGEFVPFEDATVHVLTHAMHYGSSIFEGIRCYKTDKGSAIFRHPEHMQRLIDSGRIYRMDLGYTREELEQAVIDTVVRSGLDECYIRPLSFRGMGAMGVNPYNNPVDTIIAVWEWGAYLGAEALENGVDVHVASWNRMAPNTFPSLAKAGGNYLNAGLVKMDAVLSGFTEGIMLSTDGHVAEGSGENLFLVKKGVLYTAPVTMSILPGITRDSIMTLAREMGLSIIEASIPREALYIADEVFFTGTAAEVTPVRSIDHHVIGEGRRGEITDRLQTAFFDIVHRGNDPHGWLTPVPVRETA</sequence>
<dbReference type="SUPFAM" id="SSF56752">
    <property type="entry name" value="D-aminoacid aminotransferase-like PLP-dependent enzymes"/>
    <property type="match status" value="1"/>
</dbReference>
<dbReference type="CDD" id="cd01557">
    <property type="entry name" value="BCAT_beta_family"/>
    <property type="match status" value="1"/>
</dbReference>
<evidence type="ECO:0000256" key="4">
    <source>
        <dbReference type="ARBA" id="ARBA00004931"/>
    </source>
</evidence>
<dbReference type="UniPathway" id="UPA00049">
    <property type="reaction ID" value="UER00062"/>
</dbReference>
<dbReference type="InterPro" id="IPR043132">
    <property type="entry name" value="BCAT-like_C"/>
</dbReference>
<dbReference type="InterPro" id="IPR005785">
    <property type="entry name" value="B_amino_transI"/>
</dbReference>
<dbReference type="GO" id="GO:0004084">
    <property type="term" value="F:branched-chain-amino-acid transaminase activity"/>
    <property type="evidence" value="ECO:0007669"/>
    <property type="project" value="UniProtKB-EC"/>
</dbReference>
<keyword evidence="12" id="KW-0100">Branched-chain amino acid biosynthesis</keyword>
<dbReference type="NCBIfam" id="TIGR01122">
    <property type="entry name" value="ilvE_I"/>
    <property type="match status" value="1"/>
</dbReference>
<evidence type="ECO:0000256" key="1">
    <source>
        <dbReference type="ARBA" id="ARBA00001933"/>
    </source>
</evidence>
<evidence type="ECO:0000256" key="15">
    <source>
        <dbReference type="ARBA" id="ARBA00049229"/>
    </source>
</evidence>
<evidence type="ECO:0000256" key="6">
    <source>
        <dbReference type="ARBA" id="ARBA00009320"/>
    </source>
</evidence>
<evidence type="ECO:0000256" key="14">
    <source>
        <dbReference type="ARBA" id="ARBA00048798"/>
    </source>
</evidence>
<keyword evidence="11" id="KW-0663">Pyridoxal phosphate</keyword>
<dbReference type="EC" id="2.6.1.42" evidence="7"/>
<dbReference type="InterPro" id="IPR050571">
    <property type="entry name" value="Class-IV_PLP-Dep_Aminotrnsfr"/>
</dbReference>
<dbReference type="Gene3D" id="3.20.10.10">
    <property type="entry name" value="D-amino Acid Aminotransferase, subunit A, domain 2"/>
    <property type="match status" value="1"/>
</dbReference>
<comment type="catalytic activity">
    <reaction evidence="13">
        <text>L-valine + 2-oxoglutarate = 3-methyl-2-oxobutanoate + L-glutamate</text>
        <dbReference type="Rhea" id="RHEA:24813"/>
        <dbReference type="ChEBI" id="CHEBI:11851"/>
        <dbReference type="ChEBI" id="CHEBI:16810"/>
        <dbReference type="ChEBI" id="CHEBI:29985"/>
        <dbReference type="ChEBI" id="CHEBI:57762"/>
        <dbReference type="EC" id="2.6.1.42"/>
    </reaction>
</comment>
<keyword evidence="10 16" id="KW-0808">Transferase</keyword>
<evidence type="ECO:0000256" key="5">
    <source>
        <dbReference type="ARBA" id="ARBA00005072"/>
    </source>
</evidence>
<keyword evidence="9" id="KW-0028">Amino-acid biosynthesis</keyword>
<dbReference type="UniPathway" id="UPA00048">
    <property type="reaction ID" value="UER00073"/>
</dbReference>
<dbReference type="FunFam" id="3.20.10.10:FF:000001">
    <property type="entry name" value="Branched-chain-amino-acid aminotransferase"/>
    <property type="match status" value="1"/>
</dbReference>
<organism evidence="16">
    <name type="scientific">uncultured marine microorganism HF4000_APKG2M17</name>
    <dbReference type="NCBI Taxonomy" id="455548"/>
    <lineage>
        <taxon>unclassified sequences</taxon>
        <taxon>environmental samples</taxon>
    </lineage>
</organism>
<protein>
    <recommendedName>
        <fullName evidence="7">branched-chain-amino-acid transaminase</fullName>
        <ecNumber evidence="7">2.6.1.42</ecNumber>
    </recommendedName>
</protein>
<dbReference type="Pfam" id="PF01063">
    <property type="entry name" value="Aminotran_4"/>
    <property type="match status" value="1"/>
</dbReference>
<dbReference type="GO" id="GO:0009098">
    <property type="term" value="P:L-leucine biosynthetic process"/>
    <property type="evidence" value="ECO:0007669"/>
    <property type="project" value="UniProtKB-UniPathway"/>
</dbReference>
<dbReference type="Gene3D" id="3.30.470.10">
    <property type="match status" value="1"/>
</dbReference>
<reference evidence="16" key="1">
    <citation type="journal article" date="2008" name="ISME J.">
        <title>Genomic patterns of recombination, clonal divergence and environment in marine microbial populations.</title>
        <authorList>
            <person name="Konstantinidis K.T."/>
            <person name="Delong E.F."/>
        </authorList>
    </citation>
    <scope>NUCLEOTIDE SEQUENCE</scope>
</reference>
<evidence type="ECO:0000256" key="13">
    <source>
        <dbReference type="ARBA" id="ARBA00048212"/>
    </source>
</evidence>
<evidence type="ECO:0000256" key="3">
    <source>
        <dbReference type="ARBA" id="ARBA00004824"/>
    </source>
</evidence>
<name>B3T6S0_9ZZZZ</name>
<evidence type="ECO:0000256" key="7">
    <source>
        <dbReference type="ARBA" id="ARBA00013053"/>
    </source>
</evidence>
<dbReference type="InterPro" id="IPR001544">
    <property type="entry name" value="Aminotrans_IV"/>
</dbReference>
<dbReference type="GO" id="GO:0009097">
    <property type="term" value="P:isoleucine biosynthetic process"/>
    <property type="evidence" value="ECO:0007669"/>
    <property type="project" value="UniProtKB-UniPathway"/>
</dbReference>
<dbReference type="PANTHER" id="PTHR42743">
    <property type="entry name" value="AMINO-ACID AMINOTRANSFERASE"/>
    <property type="match status" value="1"/>
</dbReference>
<dbReference type="PANTHER" id="PTHR42743:SF11">
    <property type="entry name" value="AMINODEOXYCHORISMATE LYASE"/>
    <property type="match status" value="1"/>
</dbReference>
<evidence type="ECO:0000256" key="2">
    <source>
        <dbReference type="ARBA" id="ARBA00003109"/>
    </source>
</evidence>
<dbReference type="EMBL" id="EU016626">
    <property type="protein sequence ID" value="ABZ08279.1"/>
    <property type="molecule type" value="Genomic_DNA"/>
</dbReference>
<dbReference type="InterPro" id="IPR033939">
    <property type="entry name" value="BCAT_family"/>
</dbReference>
<comment type="similarity">
    <text evidence="6">Belongs to the class-IV pyridoxal-phosphate-dependent aminotransferase family.</text>
</comment>
<evidence type="ECO:0000256" key="12">
    <source>
        <dbReference type="ARBA" id="ARBA00023304"/>
    </source>
</evidence>
<dbReference type="NCBIfam" id="NF005146">
    <property type="entry name" value="PRK06606.1"/>
    <property type="match status" value="1"/>
</dbReference>
<evidence type="ECO:0000313" key="16">
    <source>
        <dbReference type="EMBL" id="ABZ08279.1"/>
    </source>
</evidence>
<comment type="pathway">
    <text evidence="3">Amino-acid biosynthesis; L-isoleucine biosynthesis; L-isoleucine from 2-oxobutanoate: step 4/4.</text>
</comment>
<dbReference type="InterPro" id="IPR018300">
    <property type="entry name" value="Aminotrans_IV_CS"/>
</dbReference>
<evidence type="ECO:0000256" key="8">
    <source>
        <dbReference type="ARBA" id="ARBA00022576"/>
    </source>
</evidence>
<evidence type="ECO:0000256" key="11">
    <source>
        <dbReference type="ARBA" id="ARBA00022898"/>
    </source>
</evidence>
<evidence type="ECO:0000256" key="9">
    <source>
        <dbReference type="ARBA" id="ARBA00022605"/>
    </source>
</evidence>
<evidence type="ECO:0000256" key="10">
    <source>
        <dbReference type="ARBA" id="ARBA00022679"/>
    </source>
</evidence>
<proteinExistence type="inferred from homology"/>
<comment type="pathway">
    <text evidence="4">Amino-acid biosynthesis; L-valine biosynthesis; L-valine from pyruvate: step 4/4.</text>
</comment>
<comment type="catalytic activity">
    <reaction evidence="14">
        <text>L-isoleucine + 2-oxoglutarate = (S)-3-methyl-2-oxopentanoate + L-glutamate</text>
        <dbReference type="Rhea" id="RHEA:24801"/>
        <dbReference type="ChEBI" id="CHEBI:16810"/>
        <dbReference type="ChEBI" id="CHEBI:29985"/>
        <dbReference type="ChEBI" id="CHEBI:35146"/>
        <dbReference type="ChEBI" id="CHEBI:58045"/>
        <dbReference type="EC" id="2.6.1.42"/>
    </reaction>
</comment>
<dbReference type="AlphaFoldDB" id="B3T6S0"/>
<keyword evidence="8 16" id="KW-0032">Aminotransferase</keyword>
<comment type="cofactor">
    <cofactor evidence="1">
        <name>pyridoxal 5'-phosphate</name>
        <dbReference type="ChEBI" id="CHEBI:597326"/>
    </cofactor>
</comment>
<comment type="catalytic activity">
    <reaction evidence="15">
        <text>L-leucine + 2-oxoglutarate = 4-methyl-2-oxopentanoate + L-glutamate</text>
        <dbReference type="Rhea" id="RHEA:18321"/>
        <dbReference type="ChEBI" id="CHEBI:16810"/>
        <dbReference type="ChEBI" id="CHEBI:17865"/>
        <dbReference type="ChEBI" id="CHEBI:29985"/>
        <dbReference type="ChEBI" id="CHEBI:57427"/>
        <dbReference type="EC" id="2.6.1.42"/>
    </reaction>
</comment>
<dbReference type="UniPathway" id="UPA00047">
    <property type="reaction ID" value="UER00058"/>
</dbReference>
<dbReference type="PROSITE" id="PS00770">
    <property type="entry name" value="AA_TRANSFER_CLASS_4"/>
    <property type="match status" value="1"/>
</dbReference>
<comment type="pathway">
    <text evidence="5">Amino-acid biosynthesis; L-leucine biosynthesis; L-leucine from 3-methyl-2-oxobutanoate: step 4/4.</text>
</comment>
<accession>B3T6S0</accession>
<dbReference type="InterPro" id="IPR043131">
    <property type="entry name" value="BCAT-like_N"/>
</dbReference>
<comment type="function">
    <text evidence="2">Acts on leucine, isoleucine and valine.</text>
</comment>